<feature type="region of interest" description="Disordered" evidence="2">
    <location>
        <begin position="624"/>
        <end position="685"/>
    </location>
</feature>
<feature type="compositionally biased region" description="Basic residues" evidence="2">
    <location>
        <begin position="1"/>
        <end position="20"/>
    </location>
</feature>
<accession>A0A9W6ZZV3</accession>
<comment type="caution">
    <text evidence="4">The sequence shown here is derived from an EMBL/GenBank/DDBJ whole genome shotgun (WGS) entry which is preliminary data.</text>
</comment>
<evidence type="ECO:0000256" key="2">
    <source>
        <dbReference type="SAM" id="MobiDB-lite"/>
    </source>
</evidence>
<evidence type="ECO:0000259" key="3">
    <source>
        <dbReference type="PROSITE" id="PS50222"/>
    </source>
</evidence>
<keyword evidence="5" id="KW-1185">Reference proteome</keyword>
<feature type="region of interest" description="Disordered" evidence="2">
    <location>
        <begin position="497"/>
        <end position="571"/>
    </location>
</feature>
<keyword evidence="1" id="KW-0106">Calcium</keyword>
<feature type="compositionally biased region" description="Basic and acidic residues" evidence="2">
    <location>
        <begin position="668"/>
        <end position="685"/>
    </location>
</feature>
<evidence type="ECO:0000313" key="4">
    <source>
        <dbReference type="EMBL" id="GMH60971.1"/>
    </source>
</evidence>
<feature type="region of interest" description="Disordered" evidence="2">
    <location>
        <begin position="357"/>
        <end position="408"/>
    </location>
</feature>
<dbReference type="Proteomes" id="UP001165085">
    <property type="component" value="Unassembled WGS sequence"/>
</dbReference>
<organism evidence="4 5">
    <name type="scientific">Triparma strigata</name>
    <dbReference type="NCBI Taxonomy" id="1606541"/>
    <lineage>
        <taxon>Eukaryota</taxon>
        <taxon>Sar</taxon>
        <taxon>Stramenopiles</taxon>
        <taxon>Ochrophyta</taxon>
        <taxon>Bolidophyceae</taxon>
        <taxon>Parmales</taxon>
        <taxon>Triparmaceae</taxon>
        <taxon>Triparma</taxon>
    </lineage>
</organism>
<reference evidence="5" key="1">
    <citation type="journal article" date="2023" name="Commun. Biol.">
        <title>Genome analysis of Parmales, the sister group of diatoms, reveals the evolutionary specialization of diatoms from phago-mixotrophs to photoautotrophs.</title>
        <authorList>
            <person name="Ban H."/>
            <person name="Sato S."/>
            <person name="Yoshikawa S."/>
            <person name="Yamada K."/>
            <person name="Nakamura Y."/>
            <person name="Ichinomiya M."/>
            <person name="Sato N."/>
            <person name="Blanc-Mathieu R."/>
            <person name="Endo H."/>
            <person name="Kuwata A."/>
            <person name="Ogata H."/>
        </authorList>
    </citation>
    <scope>NUCLEOTIDE SEQUENCE [LARGE SCALE GENOMIC DNA]</scope>
    <source>
        <strain evidence="5">NIES 3701</strain>
    </source>
</reference>
<name>A0A9W6ZZV3_9STRA</name>
<dbReference type="PROSITE" id="PS50222">
    <property type="entry name" value="EF_HAND_2"/>
    <property type="match status" value="1"/>
</dbReference>
<dbReference type="GO" id="GO:0005509">
    <property type="term" value="F:calcium ion binding"/>
    <property type="evidence" value="ECO:0007669"/>
    <property type="project" value="InterPro"/>
</dbReference>
<evidence type="ECO:0000313" key="5">
    <source>
        <dbReference type="Proteomes" id="UP001165085"/>
    </source>
</evidence>
<feature type="domain" description="EF-hand" evidence="3">
    <location>
        <begin position="183"/>
        <end position="218"/>
    </location>
</feature>
<dbReference type="CDD" id="cd00051">
    <property type="entry name" value="EFh"/>
    <property type="match status" value="1"/>
</dbReference>
<dbReference type="Gene3D" id="1.10.238.10">
    <property type="entry name" value="EF-hand"/>
    <property type="match status" value="1"/>
</dbReference>
<protein>
    <recommendedName>
        <fullName evidence="3">EF-hand domain-containing protein</fullName>
    </recommendedName>
</protein>
<dbReference type="PROSITE" id="PS00018">
    <property type="entry name" value="EF_HAND_1"/>
    <property type="match status" value="1"/>
</dbReference>
<dbReference type="SUPFAM" id="SSF47473">
    <property type="entry name" value="EF-hand"/>
    <property type="match status" value="1"/>
</dbReference>
<dbReference type="AlphaFoldDB" id="A0A9W6ZZV3"/>
<feature type="compositionally biased region" description="Low complexity" evidence="2">
    <location>
        <begin position="500"/>
        <end position="515"/>
    </location>
</feature>
<evidence type="ECO:0000256" key="1">
    <source>
        <dbReference type="ARBA" id="ARBA00022837"/>
    </source>
</evidence>
<feature type="compositionally biased region" description="Polar residues" evidence="2">
    <location>
        <begin position="538"/>
        <end position="554"/>
    </location>
</feature>
<proteinExistence type="predicted"/>
<feature type="compositionally biased region" description="Basic residues" evidence="2">
    <location>
        <begin position="367"/>
        <end position="380"/>
    </location>
</feature>
<feature type="compositionally biased region" description="Basic and acidic residues" evidence="2">
    <location>
        <begin position="558"/>
        <end position="571"/>
    </location>
</feature>
<feature type="region of interest" description="Disordered" evidence="2">
    <location>
        <begin position="1"/>
        <end position="36"/>
    </location>
</feature>
<dbReference type="InterPro" id="IPR002048">
    <property type="entry name" value="EF_hand_dom"/>
</dbReference>
<dbReference type="InterPro" id="IPR018247">
    <property type="entry name" value="EF_Hand_1_Ca_BS"/>
</dbReference>
<dbReference type="OrthoDB" id="26525at2759"/>
<dbReference type="EMBL" id="BRXY01000068">
    <property type="protein sequence ID" value="GMH60971.1"/>
    <property type="molecule type" value="Genomic_DNA"/>
</dbReference>
<gene>
    <name evidence="4" type="ORF">TrST_g8763</name>
</gene>
<dbReference type="InterPro" id="IPR011992">
    <property type="entry name" value="EF-hand-dom_pair"/>
</dbReference>
<sequence>MGPKKKGKPPPKKGKGKKGKGPTEEELEEERRKAEEARLAPVKKYLAEMIDTSVSTAVSTSIENHARHLSHQIAAATYVFMVDKIMGCVPPTLTRDDGDLQEYTDSMGFEEEPKPSTIDRMATHVVRTKSDLSDFLSESRKTAAHVPLLSQNTMKFTKPSKNMWGADGPAAFGYRSLSNDPRADVPRLTELFDYVDLNGSGDISLDEMQWFLEMQGQTMKRTEFQQAVEALGIDGANAPLTKHKFVEFLLMKLESDPACSFEVRASEKLPLDPVRIADTKILKKLLLSEQKERERAMNMKKMARKNSTWRGGGKSSSSMKTEFIMKSWEELERLRQTLPDWRCLQLQSVKDYDPEAEAMKKTASAKNLKKKKGRGKKRPKTAPSGVSARVSDLDGAGESNNKGDVGGEDSVFNKYYAMAPTLQRPLTAREDIEVREGVTIKEQMAGRPSTATMRSGGDWPYDSDHMTHEQWEHYKNPTKVVDDDVGGENDEIRRALNTKSQASSSAAVSVSPSAQILRGDSEEDDEVASLNLAGARKSTGSPQLPSPNPMSTSPALLKRAEEEARKEWKASEKVKKTTQLIELKEKELLKEISTGGSVSPSLGKLPSPFVRRNRDAFKKMASLTAPRVRPKSATGQSNGSRAALRFKRAKEFEKILGKGGGRPSTASKIEERGERDEVDRSVINN</sequence>